<proteinExistence type="predicted"/>
<gene>
    <name evidence="3" type="ORF">FOZ62_007828</name>
</gene>
<name>A0A7J6R9B6_PEROL</name>
<evidence type="ECO:0000256" key="2">
    <source>
        <dbReference type="SAM" id="MobiDB-lite"/>
    </source>
</evidence>
<feature type="coiled-coil region" evidence="1">
    <location>
        <begin position="6"/>
        <end position="99"/>
    </location>
</feature>
<sequence>AYLEKIRMYEDMVAKANKEKEELAAQINAKKSDRKMTELLERKQRDNQRLLDQQQKEMQQLRRELSSIQKAKDRCGQEVARLEKELSVTKAEKVRVQRQRKEHDEAHRKILQDRDRIINQLKRVQAKKALEARKDADVVLSTKKTLTTLTVRNETLLKQLDALKEAQKRRVDSRKKSLGPAARAKQQRSRARRDGGPGTEPSSIKIWLHDMIDRQMARDGTAEIAEKLSEELDDLEKRLDSQ</sequence>
<reference evidence="3 4" key="1">
    <citation type="submission" date="2020-04" db="EMBL/GenBank/DDBJ databases">
        <title>Perkinsus olseni comparative genomics.</title>
        <authorList>
            <person name="Bogema D.R."/>
        </authorList>
    </citation>
    <scope>NUCLEOTIDE SEQUENCE [LARGE SCALE GENOMIC DNA]</scope>
    <source>
        <strain evidence="3">ATCC PRA-205</strain>
    </source>
</reference>
<dbReference type="AlphaFoldDB" id="A0A7J6R9B6"/>
<keyword evidence="1" id="KW-0175">Coiled coil</keyword>
<feature type="region of interest" description="Disordered" evidence="2">
    <location>
        <begin position="165"/>
        <end position="206"/>
    </location>
</feature>
<accession>A0A7J6R9B6</accession>
<evidence type="ECO:0000313" key="4">
    <source>
        <dbReference type="Proteomes" id="UP000574390"/>
    </source>
</evidence>
<dbReference type="Pfam" id="PF25764">
    <property type="entry name" value="KIF21A_4th"/>
    <property type="match status" value="1"/>
</dbReference>
<dbReference type="Proteomes" id="UP000574390">
    <property type="component" value="Unassembled WGS sequence"/>
</dbReference>
<organism evidence="3 4">
    <name type="scientific">Perkinsus olseni</name>
    <name type="common">Perkinsus atlanticus</name>
    <dbReference type="NCBI Taxonomy" id="32597"/>
    <lineage>
        <taxon>Eukaryota</taxon>
        <taxon>Sar</taxon>
        <taxon>Alveolata</taxon>
        <taxon>Perkinsozoa</taxon>
        <taxon>Perkinsea</taxon>
        <taxon>Perkinsida</taxon>
        <taxon>Perkinsidae</taxon>
        <taxon>Perkinsus</taxon>
    </lineage>
</organism>
<comment type="caution">
    <text evidence="3">The sequence shown here is derived from an EMBL/GenBank/DDBJ whole genome shotgun (WGS) entry which is preliminary data.</text>
</comment>
<evidence type="ECO:0000256" key="1">
    <source>
        <dbReference type="SAM" id="Coils"/>
    </source>
</evidence>
<dbReference type="EMBL" id="JABANM010024024">
    <property type="protein sequence ID" value="KAF4716901.1"/>
    <property type="molecule type" value="Genomic_DNA"/>
</dbReference>
<evidence type="ECO:0000313" key="3">
    <source>
        <dbReference type="EMBL" id="KAF4716901.1"/>
    </source>
</evidence>
<protein>
    <submittedName>
        <fullName evidence="3">Uncharacterized protein</fullName>
    </submittedName>
</protein>
<feature type="non-terminal residue" evidence="3">
    <location>
        <position position="1"/>
    </location>
</feature>
<feature type="non-terminal residue" evidence="3">
    <location>
        <position position="242"/>
    </location>
</feature>